<dbReference type="EMBL" id="VIFY01000036">
    <property type="protein sequence ID" value="TQB74053.1"/>
    <property type="molecule type" value="Genomic_DNA"/>
</dbReference>
<organism evidence="10 11">
    <name type="scientific">Monascus purpureus</name>
    <name type="common">Red mold</name>
    <name type="synonym">Monascus anka</name>
    <dbReference type="NCBI Taxonomy" id="5098"/>
    <lineage>
        <taxon>Eukaryota</taxon>
        <taxon>Fungi</taxon>
        <taxon>Dikarya</taxon>
        <taxon>Ascomycota</taxon>
        <taxon>Pezizomycotina</taxon>
        <taxon>Eurotiomycetes</taxon>
        <taxon>Eurotiomycetidae</taxon>
        <taxon>Eurotiales</taxon>
        <taxon>Aspergillaceae</taxon>
        <taxon>Monascus</taxon>
    </lineage>
</organism>
<dbReference type="SUPFAM" id="SSF47384">
    <property type="entry name" value="Homodimeric domain of signal transducing histidine kinase"/>
    <property type="match status" value="1"/>
</dbReference>
<feature type="domain" description="Response regulatory" evidence="9">
    <location>
        <begin position="1111"/>
        <end position="1234"/>
    </location>
</feature>
<dbReference type="FunFam" id="1.10.287.130:FF:000023">
    <property type="entry name" value="Sensor histidine kinase/response regulator, putative"/>
    <property type="match status" value="1"/>
</dbReference>
<dbReference type="InterPro" id="IPR005467">
    <property type="entry name" value="His_kinase_dom"/>
</dbReference>
<dbReference type="PANTHER" id="PTHR43047:SF72">
    <property type="entry name" value="OSMOSENSING HISTIDINE PROTEIN KINASE SLN1"/>
    <property type="match status" value="1"/>
</dbReference>
<keyword evidence="3 6" id="KW-0597">Phosphoprotein</keyword>
<evidence type="ECO:0000256" key="3">
    <source>
        <dbReference type="ARBA" id="ARBA00022553"/>
    </source>
</evidence>
<feature type="compositionally biased region" description="Polar residues" evidence="7">
    <location>
        <begin position="44"/>
        <end position="58"/>
    </location>
</feature>
<dbReference type="InterPro" id="IPR001789">
    <property type="entry name" value="Sig_transdc_resp-reg_receiver"/>
</dbReference>
<dbReference type="SUPFAM" id="SSF52172">
    <property type="entry name" value="CheY-like"/>
    <property type="match status" value="1"/>
</dbReference>
<dbReference type="GO" id="GO:0009927">
    <property type="term" value="F:histidine phosphotransfer kinase activity"/>
    <property type="evidence" value="ECO:0007669"/>
    <property type="project" value="TreeGrafter"/>
</dbReference>
<evidence type="ECO:0000256" key="4">
    <source>
        <dbReference type="ARBA" id="ARBA00022679"/>
    </source>
</evidence>
<dbReference type="PROSITE" id="PS50110">
    <property type="entry name" value="RESPONSE_REGULATORY"/>
    <property type="match status" value="1"/>
</dbReference>
<evidence type="ECO:0000256" key="5">
    <source>
        <dbReference type="ARBA" id="ARBA00022777"/>
    </source>
</evidence>
<dbReference type="CDD" id="cd00082">
    <property type="entry name" value="HisKA"/>
    <property type="match status" value="1"/>
</dbReference>
<dbReference type="SMART" id="SM00448">
    <property type="entry name" value="REC"/>
    <property type="match status" value="1"/>
</dbReference>
<dbReference type="Proteomes" id="UP000319663">
    <property type="component" value="Unassembled WGS sequence"/>
</dbReference>
<dbReference type="SMART" id="SM00388">
    <property type="entry name" value="HisKA"/>
    <property type="match status" value="1"/>
</dbReference>
<keyword evidence="4" id="KW-0808">Transferase</keyword>
<feature type="domain" description="Histidine kinase" evidence="8">
    <location>
        <begin position="566"/>
        <end position="853"/>
    </location>
</feature>
<protein>
    <recommendedName>
        <fullName evidence="2">histidine kinase</fullName>
        <ecNumber evidence="2">2.7.13.3</ecNumber>
    </recommendedName>
</protein>
<evidence type="ECO:0000313" key="10">
    <source>
        <dbReference type="EMBL" id="TQB74053.1"/>
    </source>
</evidence>
<evidence type="ECO:0000259" key="9">
    <source>
        <dbReference type="PROSITE" id="PS50110"/>
    </source>
</evidence>
<comment type="catalytic activity">
    <reaction evidence="1">
        <text>ATP + protein L-histidine = ADP + protein N-phospho-L-histidine.</text>
        <dbReference type="EC" id="2.7.13.3"/>
    </reaction>
</comment>
<feature type="region of interest" description="Disordered" evidence="7">
    <location>
        <begin position="1043"/>
        <end position="1110"/>
    </location>
</feature>
<keyword evidence="5" id="KW-0418">Kinase</keyword>
<feature type="modified residue" description="4-aspartylphosphate" evidence="6">
    <location>
        <position position="1163"/>
    </location>
</feature>
<dbReference type="PANTHER" id="PTHR43047">
    <property type="entry name" value="TWO-COMPONENT HISTIDINE PROTEIN KINASE"/>
    <property type="match status" value="1"/>
</dbReference>
<dbReference type="Gene3D" id="3.30.565.10">
    <property type="entry name" value="Histidine kinase-like ATPase, C-terminal domain"/>
    <property type="match status" value="1"/>
</dbReference>
<evidence type="ECO:0000256" key="7">
    <source>
        <dbReference type="SAM" id="MobiDB-lite"/>
    </source>
</evidence>
<accession>A0A507R1G8</accession>
<dbReference type="SUPFAM" id="SSF55874">
    <property type="entry name" value="ATPase domain of HSP90 chaperone/DNA topoisomerase II/histidine kinase"/>
    <property type="match status" value="1"/>
</dbReference>
<dbReference type="InterPro" id="IPR036890">
    <property type="entry name" value="HATPase_C_sf"/>
</dbReference>
<evidence type="ECO:0000256" key="1">
    <source>
        <dbReference type="ARBA" id="ARBA00000085"/>
    </source>
</evidence>
<dbReference type="InterPro" id="IPR004358">
    <property type="entry name" value="Sig_transdc_His_kin-like_C"/>
</dbReference>
<dbReference type="GO" id="GO:0000155">
    <property type="term" value="F:phosphorelay sensor kinase activity"/>
    <property type="evidence" value="ECO:0007669"/>
    <property type="project" value="InterPro"/>
</dbReference>
<sequence length="1242" mass="135560">MDASNSPTCSSRRADRRTRELYRYFQPSRQSAFKSPDIDDSPPVSLSTSILDTDSASSSPPDIIVPHVFDDDIAVLGSHSPTLTSFAQLAALRLNAQRAMIWFFILAEATQTLSVTDPAVYEREGDDVWAGCSTITDPWNLCKDTIALLPSEKSPGRSHFLVIDDLSSNDRFRHHPFVEQEPRFRFYAGTPLTTENNINIGCLFVLDTRVRDGLSAAEKDTLATVSMLIMDYLKVSRQASEGRRAARLSRGLSCFVEGSSSFVDGHYHSRASSSAPQPSPPTSAVNLRASPPDVSRATCTDGRSRRSRSADERSFSSLSDGKLDTGTSSDLVTPFSDLEAGNSRKSISPDESSWLFRRAANLLRESLELSGDGGVVFLDANGSSSDSPSTDIKGPAPVLAVSTNDDPFAPKAGSTVSYPVANMDRSFLGKLLRRYPKGKLWSFHRDGSLSTSDDDDSHRKDVLYHVTRSVEPPKLGGGCRKWKATETAMLNRYFPNASQLLFVPLWNAAGSQWFAGCFCWNTVETQVFSSAVELSSVMGFGTSIMAEWSRVKSLIADRQKGDFIGCISHELRSPLHGILAATELMDGTSLNEFQDSLLQTVNACGRTLLDTVNQVLDYSKIVSLGKNWRHLRRSRELPSEKADNSGLQLDESVYTDVAVLTEEVVEGVCLGHRYGDRPCLSLSDNQPVSSPAGNKRRPICNVSSIGDDIKSDVEVVIDIAYHDWIYKTQPGALRRIVMNIFGNALKYTEKGRVTVKLEMAESPKSPDSRPSSPRDVKEEWLTLTVSDTGKGISPEFLRGRLYTPFAQEDTLAVGTGLGLSIVRSIVKALNGTISIQSRPNGGTVVKVSLPLARRGGADSPPTGPQGSFARQTDTSAACLVRERFAGRSVAIWGVNPANLVAQPRWGVIAQYLRVWYGLELVAWSSSTPVDILVADGHDLPVNWKDDDSLPETLPALLVLCNRCVDTTKFHLSPVASSINVLCNPCGPNKLANGILKCLKEQKADVQPISLSSLQLCTLPERPKDSDVIADDKSAACNVLELLSERNSESDRDGSASQTPPSSVDATAKSESTESFLTEPATSSASTPSPWRSPSPTLEYPSAQPRTLQPPRVLVVDDNAINRNLMLTFMKRHDHLALDSAEDGKSAVEEVERMRPGYDIIFMDISMPVMDGFEATRAIRSLEKERDCCSPAFIIALTGLSSSADQSEALASGIDLFLTKPVSFKEVSRLLKEWAVKRGTSQR</sequence>
<keyword evidence="11" id="KW-1185">Reference proteome</keyword>
<dbReference type="FunFam" id="3.40.50.2300:FF:000632">
    <property type="entry name" value="Sensor histidine kinase/response regulator, putative"/>
    <property type="match status" value="1"/>
</dbReference>
<dbReference type="AlphaFoldDB" id="A0A507R1G8"/>
<feature type="region of interest" description="Disordered" evidence="7">
    <location>
        <begin position="267"/>
        <end position="349"/>
    </location>
</feature>
<comment type="caution">
    <text evidence="10">The sequence shown here is derived from an EMBL/GenBank/DDBJ whole genome shotgun (WGS) entry which is preliminary data.</text>
</comment>
<feature type="compositionally biased region" description="Low complexity" evidence="7">
    <location>
        <begin position="1079"/>
        <end position="1096"/>
    </location>
</feature>
<dbReference type="EC" id="2.7.13.3" evidence="2"/>
<name>A0A507R1G8_MONPU</name>
<evidence type="ECO:0000256" key="6">
    <source>
        <dbReference type="PROSITE-ProRule" id="PRU00169"/>
    </source>
</evidence>
<dbReference type="PROSITE" id="PS50109">
    <property type="entry name" value="HIS_KIN"/>
    <property type="match status" value="1"/>
</dbReference>
<feature type="region of interest" description="Disordered" evidence="7">
    <location>
        <begin position="27"/>
        <end position="58"/>
    </location>
</feature>
<dbReference type="SUPFAM" id="SSF55781">
    <property type="entry name" value="GAF domain-like"/>
    <property type="match status" value="1"/>
</dbReference>
<evidence type="ECO:0000313" key="11">
    <source>
        <dbReference type="Proteomes" id="UP000319663"/>
    </source>
</evidence>
<dbReference type="Pfam" id="PF00072">
    <property type="entry name" value="Response_reg"/>
    <property type="match status" value="1"/>
</dbReference>
<reference evidence="10 11" key="1">
    <citation type="submission" date="2019-06" db="EMBL/GenBank/DDBJ databases">
        <title>Wine fermentation using esterase from Monascus purpureus.</title>
        <authorList>
            <person name="Geng C."/>
            <person name="Zhang Y."/>
        </authorList>
    </citation>
    <scope>NUCLEOTIDE SEQUENCE [LARGE SCALE GENOMIC DNA]</scope>
    <source>
        <strain evidence="10">HQ1</strain>
    </source>
</reference>
<gene>
    <name evidence="10" type="ORF">MPDQ_005253</name>
</gene>
<feature type="compositionally biased region" description="Polar residues" evidence="7">
    <location>
        <begin position="1054"/>
        <end position="1075"/>
    </location>
</feature>
<dbReference type="Gene3D" id="3.40.50.2300">
    <property type="match status" value="1"/>
</dbReference>
<feature type="compositionally biased region" description="Basic and acidic residues" evidence="7">
    <location>
        <begin position="302"/>
        <end position="314"/>
    </location>
</feature>
<dbReference type="Pfam" id="PF02518">
    <property type="entry name" value="HATPase_c"/>
    <property type="match status" value="1"/>
</dbReference>
<proteinExistence type="predicted"/>
<dbReference type="PRINTS" id="PR00344">
    <property type="entry name" value="BCTRLSENSOR"/>
</dbReference>
<dbReference type="GO" id="GO:0005886">
    <property type="term" value="C:plasma membrane"/>
    <property type="evidence" value="ECO:0007669"/>
    <property type="project" value="TreeGrafter"/>
</dbReference>
<dbReference type="STRING" id="5098.A0A507R1G8"/>
<dbReference type="CDD" id="cd17546">
    <property type="entry name" value="REC_hyHK_CKI1_RcsC-like"/>
    <property type="match status" value="1"/>
</dbReference>
<dbReference type="SMART" id="SM00387">
    <property type="entry name" value="HATPase_c"/>
    <property type="match status" value="1"/>
</dbReference>
<dbReference type="InterPro" id="IPR003594">
    <property type="entry name" value="HATPase_dom"/>
</dbReference>
<dbReference type="Pfam" id="PF00512">
    <property type="entry name" value="HisKA"/>
    <property type="match status" value="1"/>
</dbReference>
<evidence type="ECO:0000256" key="2">
    <source>
        <dbReference type="ARBA" id="ARBA00012438"/>
    </source>
</evidence>
<dbReference type="InterPro" id="IPR011006">
    <property type="entry name" value="CheY-like_superfamily"/>
</dbReference>
<dbReference type="Gene3D" id="1.10.287.130">
    <property type="match status" value="1"/>
</dbReference>
<feature type="compositionally biased region" description="Basic and acidic residues" evidence="7">
    <location>
        <begin position="1043"/>
        <end position="1053"/>
    </location>
</feature>
<dbReference type="InterPro" id="IPR036097">
    <property type="entry name" value="HisK_dim/P_sf"/>
</dbReference>
<evidence type="ECO:0000259" key="8">
    <source>
        <dbReference type="PROSITE" id="PS50109"/>
    </source>
</evidence>
<dbReference type="InterPro" id="IPR003661">
    <property type="entry name" value="HisK_dim/P_dom"/>
</dbReference>